<dbReference type="EMBL" id="CP107020">
    <property type="protein sequence ID" value="UYG17707.1"/>
    <property type="molecule type" value="Genomic_DNA"/>
</dbReference>
<dbReference type="Pfam" id="PF08282">
    <property type="entry name" value="Hydrolase_3"/>
    <property type="match status" value="1"/>
</dbReference>
<dbReference type="InterPro" id="IPR036412">
    <property type="entry name" value="HAD-like_sf"/>
</dbReference>
<dbReference type="PANTHER" id="PTHR10000:SF25">
    <property type="entry name" value="PHOSPHATASE YKRA-RELATED"/>
    <property type="match status" value="1"/>
</dbReference>
<reference evidence="1" key="1">
    <citation type="submission" date="2022-10" db="EMBL/GenBank/DDBJ databases">
        <title>Whole-Genome Sequencing of Brachybacterium huguangmaarense BRM-3, Isolated from Betula schmidtii.</title>
        <authorList>
            <person name="Haam D."/>
        </authorList>
    </citation>
    <scope>NUCLEOTIDE SEQUENCE</scope>
    <source>
        <strain evidence="1">BRM-3</strain>
    </source>
</reference>
<organism evidence="1 2">
    <name type="scientific">Brachybacterium huguangmaarense</name>
    <dbReference type="NCBI Taxonomy" id="1652028"/>
    <lineage>
        <taxon>Bacteria</taxon>
        <taxon>Bacillati</taxon>
        <taxon>Actinomycetota</taxon>
        <taxon>Actinomycetes</taxon>
        <taxon>Micrococcales</taxon>
        <taxon>Dermabacteraceae</taxon>
        <taxon>Brachybacterium</taxon>
    </lineage>
</organism>
<sequence>MTAPNPARRRVVFLDFDGTYAMHGVVPDAHAEAVRRARANGHDVLLCTGRPLSILAPAVTEAFDGIVSSAGARVDIDGQVLCDHRYPPELARRTVDVLEANGVAYCLEAPDAMYTPASGIERLREQIERLLRATDERRDASGPHDIYAALTVPDDLRACSFAKVSVWDSPVGVEELAARIGAGVRPLPNSVSGDATRSGELQLADVDKADGVALVARRLGLGIEDTVGAGDGMNDVGMLAITGTSIGIEGSPAAVLEHADLVVPRPEQHGLVEAFERLGLLDDARLEDSRA</sequence>
<dbReference type="GO" id="GO:0016787">
    <property type="term" value="F:hydrolase activity"/>
    <property type="evidence" value="ECO:0007669"/>
    <property type="project" value="UniProtKB-KW"/>
</dbReference>
<keyword evidence="1" id="KW-0378">Hydrolase</keyword>
<dbReference type="RefSeq" id="WP_263594915.1">
    <property type="nucleotide sequence ID" value="NZ_CP107020.1"/>
</dbReference>
<gene>
    <name evidence="1" type="ORF">BRM3_04605</name>
</gene>
<proteinExistence type="predicted"/>
<accession>A0ABY6G3C2</accession>
<protein>
    <submittedName>
        <fullName evidence="1">Cof-type HAD-IIB family hydrolase</fullName>
    </submittedName>
</protein>
<dbReference type="InterPro" id="IPR023214">
    <property type="entry name" value="HAD_sf"/>
</dbReference>
<dbReference type="Gene3D" id="3.30.1240.10">
    <property type="match status" value="1"/>
</dbReference>
<evidence type="ECO:0000313" key="1">
    <source>
        <dbReference type="EMBL" id="UYG17707.1"/>
    </source>
</evidence>
<evidence type="ECO:0000313" key="2">
    <source>
        <dbReference type="Proteomes" id="UP001164305"/>
    </source>
</evidence>
<dbReference type="PANTHER" id="PTHR10000">
    <property type="entry name" value="PHOSPHOSERINE PHOSPHATASE"/>
    <property type="match status" value="1"/>
</dbReference>
<dbReference type="SUPFAM" id="SSF56784">
    <property type="entry name" value="HAD-like"/>
    <property type="match status" value="1"/>
</dbReference>
<name>A0ABY6G3C2_9MICO</name>
<keyword evidence="2" id="KW-1185">Reference proteome</keyword>
<dbReference type="Gene3D" id="3.40.50.1000">
    <property type="entry name" value="HAD superfamily/HAD-like"/>
    <property type="match status" value="1"/>
</dbReference>
<dbReference type="Proteomes" id="UP001164305">
    <property type="component" value="Chromosome"/>
</dbReference>